<protein>
    <submittedName>
        <fullName evidence="2">Uncharacterized protein</fullName>
    </submittedName>
</protein>
<accession>X6P3F4</accession>
<proteinExistence type="predicted"/>
<reference evidence="2 3" key="1">
    <citation type="journal article" date="2013" name="Curr. Biol.">
        <title>The Genome of the Foraminiferan Reticulomyxa filosa.</title>
        <authorList>
            <person name="Glockner G."/>
            <person name="Hulsmann N."/>
            <person name="Schleicher M."/>
            <person name="Noegel A.A."/>
            <person name="Eichinger L."/>
            <person name="Gallinger C."/>
            <person name="Pawlowski J."/>
            <person name="Sierra R."/>
            <person name="Euteneuer U."/>
            <person name="Pillet L."/>
            <person name="Moustafa A."/>
            <person name="Platzer M."/>
            <person name="Groth M."/>
            <person name="Szafranski K."/>
            <person name="Schliwa M."/>
        </authorList>
    </citation>
    <scope>NUCLEOTIDE SEQUENCE [LARGE SCALE GENOMIC DNA]</scope>
</reference>
<organism evidence="2 3">
    <name type="scientific">Reticulomyxa filosa</name>
    <dbReference type="NCBI Taxonomy" id="46433"/>
    <lineage>
        <taxon>Eukaryota</taxon>
        <taxon>Sar</taxon>
        <taxon>Rhizaria</taxon>
        <taxon>Retaria</taxon>
        <taxon>Foraminifera</taxon>
        <taxon>Monothalamids</taxon>
        <taxon>Reticulomyxidae</taxon>
        <taxon>Reticulomyxa</taxon>
    </lineage>
</organism>
<evidence type="ECO:0000313" key="3">
    <source>
        <dbReference type="Proteomes" id="UP000023152"/>
    </source>
</evidence>
<evidence type="ECO:0000256" key="1">
    <source>
        <dbReference type="SAM" id="MobiDB-lite"/>
    </source>
</evidence>
<dbReference type="AlphaFoldDB" id="X6P3F4"/>
<dbReference type="EMBL" id="ASPP01004028">
    <property type="protein sequence ID" value="ETO32658.1"/>
    <property type="molecule type" value="Genomic_DNA"/>
</dbReference>
<feature type="region of interest" description="Disordered" evidence="1">
    <location>
        <begin position="206"/>
        <end position="234"/>
    </location>
</feature>
<name>X6P3F4_RETFI</name>
<keyword evidence="3" id="KW-1185">Reference proteome</keyword>
<gene>
    <name evidence="2" type="ORF">RFI_04459</name>
</gene>
<comment type="caution">
    <text evidence="2">The sequence shown here is derived from an EMBL/GenBank/DDBJ whole genome shotgun (WGS) entry which is preliminary data.</text>
</comment>
<sequence length="342" mass="39394">MDLKFYSNHAKTTSTLCSKKKTERQPKEALLKKKIDFICIFNFYFYLFFSSKGERLTLKSGKMTSTPRKKVGAMTMITNNSQPYTFSISLDTNESKILIQAKNQLTKDAFYGEFEAEQLRQIGFHQHVRGLQKKKIKRLKKKKIVYLGKKKKKGFYSRLKLALESKSPQELRAYYWFLKKDNEEPVEDIYANVFSSSYSLSKEGLMTSSGSGSGNHTNANNHNTNIGDVDSSNNNNVTTMESNATNKVDKKDSMALILEESNRYDEEASKWCLVLKQLNIKDTQKLGERLQDVVKVVGNREKKIQEQINFIIQQAKQKFETEKQNALKWNSALLLVNKPLKN</sequence>
<feature type="compositionally biased region" description="Low complexity" evidence="1">
    <location>
        <begin position="207"/>
        <end position="225"/>
    </location>
</feature>
<dbReference type="Proteomes" id="UP000023152">
    <property type="component" value="Unassembled WGS sequence"/>
</dbReference>
<evidence type="ECO:0000313" key="2">
    <source>
        <dbReference type="EMBL" id="ETO32658.1"/>
    </source>
</evidence>